<dbReference type="KEGG" id="vg:65065783"/>
<evidence type="ECO:0000313" key="2">
    <source>
        <dbReference type="EMBL" id="VEV89660.1"/>
    </source>
</evidence>
<accession>A0A449C5R0</accession>
<organism evidence="2 3">
    <name type="scientific">Yersinia phage fPS-2</name>
    <dbReference type="NCBI Taxonomy" id="2052930"/>
    <lineage>
        <taxon>Viruses</taxon>
        <taxon>Duplodnaviria</taxon>
        <taxon>Heunggongvirae</taxon>
        <taxon>Uroviricota</taxon>
        <taxon>Caudoviricetes</taxon>
        <taxon>Pantevenvirales</taxon>
        <taxon>Straboviridae</taxon>
        <taxon>Tevenvirinae</taxon>
        <taxon>Tequatrovirus</taxon>
        <taxon>Tequatrovirus fps2</taxon>
    </lineage>
</organism>
<dbReference type="Proteomes" id="UP000306820">
    <property type="component" value="Segment"/>
</dbReference>
<evidence type="ECO:0000313" key="3">
    <source>
        <dbReference type="Proteomes" id="UP000306820"/>
    </source>
</evidence>
<keyword evidence="1" id="KW-1133">Transmembrane helix</keyword>
<sequence>METLVAGSIFMVLVSGVLAIIIYMLPWFIALMRGSKSTVGIFFTSLLFN</sequence>
<protein>
    <submittedName>
        <fullName evidence="2">Phage immunity</fullName>
    </submittedName>
</protein>
<keyword evidence="1" id="KW-0812">Transmembrane</keyword>
<proteinExistence type="predicted"/>
<gene>
    <name evidence="2" type="primary">g044c</name>
</gene>
<keyword evidence="1" id="KW-0472">Membrane</keyword>
<reference evidence="2 3" key="1">
    <citation type="submission" date="2019-02" db="EMBL/GenBank/DDBJ databases">
        <authorList>
            <person name="Skurnik M."/>
        </authorList>
    </citation>
    <scope>NUCLEOTIDE SEQUENCE [LARGE SCALE GENOMIC DNA]</scope>
</reference>
<dbReference type="EMBL" id="LR215722">
    <property type="protein sequence ID" value="VEV89660.1"/>
    <property type="molecule type" value="Genomic_DNA"/>
</dbReference>
<feature type="transmembrane region" description="Helical" evidence="1">
    <location>
        <begin position="6"/>
        <end position="29"/>
    </location>
</feature>
<evidence type="ECO:0000256" key="1">
    <source>
        <dbReference type="SAM" id="Phobius"/>
    </source>
</evidence>
<name>A0A449C5R0_9CAUD</name>
<dbReference type="GeneID" id="65065783"/>
<dbReference type="Pfam" id="PF14373">
    <property type="entry name" value="Imm_superinfect"/>
    <property type="match status" value="1"/>
</dbReference>
<dbReference type="InterPro" id="IPR016410">
    <property type="entry name" value="Phage_imm"/>
</dbReference>
<dbReference type="RefSeq" id="YP_010076931.1">
    <property type="nucleotide sequence ID" value="NC_054943.1"/>
</dbReference>
<keyword evidence="3" id="KW-1185">Reference proteome</keyword>